<keyword evidence="1" id="KW-0472">Membrane</keyword>
<sequence length="135" mass="15159">MNEAALLFTGGVNSTLASLRAGVGVVVGVAAALLPDSQRVTTSLTFSQVKDAVLPSLANFWWWLDFTPQQSHALKSLLGILFINLILIFVSWHVYAHRISHTLSFNNLRIYEDLIHKIKVKTLTYCYLRTKTKNK</sequence>
<proteinExistence type="predicted"/>
<keyword evidence="1" id="KW-0812">Transmembrane</keyword>
<dbReference type="AlphaFoldDB" id="A0AAW0UMY0"/>
<evidence type="ECO:0000313" key="2">
    <source>
        <dbReference type="EMBL" id="KAK8401060.1"/>
    </source>
</evidence>
<keyword evidence="1" id="KW-1133">Transmembrane helix</keyword>
<comment type="caution">
    <text evidence="2">The sequence shown here is derived from an EMBL/GenBank/DDBJ whole genome shotgun (WGS) entry which is preliminary data.</text>
</comment>
<reference evidence="2 3" key="1">
    <citation type="submission" date="2023-03" db="EMBL/GenBank/DDBJ databases">
        <title>High-quality genome of Scylla paramamosain provides insights in environmental adaptation.</title>
        <authorList>
            <person name="Zhang L."/>
        </authorList>
    </citation>
    <scope>NUCLEOTIDE SEQUENCE [LARGE SCALE GENOMIC DNA]</scope>
    <source>
        <strain evidence="2">LZ_2023a</strain>
        <tissue evidence="2">Muscle</tissue>
    </source>
</reference>
<keyword evidence="3" id="KW-1185">Reference proteome</keyword>
<protein>
    <submittedName>
        <fullName evidence="2">Uncharacterized protein</fullName>
    </submittedName>
</protein>
<feature type="transmembrane region" description="Helical" evidence="1">
    <location>
        <begin position="16"/>
        <end position="34"/>
    </location>
</feature>
<dbReference type="Proteomes" id="UP001487740">
    <property type="component" value="Unassembled WGS sequence"/>
</dbReference>
<organism evidence="2 3">
    <name type="scientific">Scylla paramamosain</name>
    <name type="common">Mud crab</name>
    <dbReference type="NCBI Taxonomy" id="85552"/>
    <lineage>
        <taxon>Eukaryota</taxon>
        <taxon>Metazoa</taxon>
        <taxon>Ecdysozoa</taxon>
        <taxon>Arthropoda</taxon>
        <taxon>Crustacea</taxon>
        <taxon>Multicrustacea</taxon>
        <taxon>Malacostraca</taxon>
        <taxon>Eumalacostraca</taxon>
        <taxon>Eucarida</taxon>
        <taxon>Decapoda</taxon>
        <taxon>Pleocyemata</taxon>
        <taxon>Brachyura</taxon>
        <taxon>Eubrachyura</taxon>
        <taxon>Portunoidea</taxon>
        <taxon>Portunidae</taxon>
        <taxon>Portuninae</taxon>
        <taxon>Scylla</taxon>
    </lineage>
</organism>
<feature type="transmembrane region" description="Helical" evidence="1">
    <location>
        <begin position="76"/>
        <end position="95"/>
    </location>
</feature>
<name>A0AAW0UMY0_SCYPA</name>
<evidence type="ECO:0000256" key="1">
    <source>
        <dbReference type="SAM" id="Phobius"/>
    </source>
</evidence>
<accession>A0AAW0UMY0</accession>
<gene>
    <name evidence="2" type="ORF">O3P69_002680</name>
</gene>
<dbReference type="EMBL" id="JARAKH010000009">
    <property type="protein sequence ID" value="KAK8401060.1"/>
    <property type="molecule type" value="Genomic_DNA"/>
</dbReference>
<evidence type="ECO:0000313" key="3">
    <source>
        <dbReference type="Proteomes" id="UP001487740"/>
    </source>
</evidence>